<organism evidence="2 3">
    <name type="scientific">Cuscuta australis</name>
    <dbReference type="NCBI Taxonomy" id="267555"/>
    <lineage>
        <taxon>Eukaryota</taxon>
        <taxon>Viridiplantae</taxon>
        <taxon>Streptophyta</taxon>
        <taxon>Embryophyta</taxon>
        <taxon>Tracheophyta</taxon>
        <taxon>Spermatophyta</taxon>
        <taxon>Magnoliopsida</taxon>
        <taxon>eudicotyledons</taxon>
        <taxon>Gunneridae</taxon>
        <taxon>Pentapetalae</taxon>
        <taxon>asterids</taxon>
        <taxon>lamiids</taxon>
        <taxon>Solanales</taxon>
        <taxon>Convolvulaceae</taxon>
        <taxon>Cuscuteae</taxon>
        <taxon>Cuscuta</taxon>
        <taxon>Cuscuta subgen. Grammica</taxon>
        <taxon>Cuscuta sect. Cleistogrammica</taxon>
    </lineage>
</organism>
<dbReference type="GO" id="GO:0005737">
    <property type="term" value="C:cytoplasm"/>
    <property type="evidence" value="ECO:0007669"/>
    <property type="project" value="UniProtKB-ARBA"/>
</dbReference>
<evidence type="ECO:0000313" key="3">
    <source>
        <dbReference type="Proteomes" id="UP000249390"/>
    </source>
</evidence>
<dbReference type="PANTHER" id="PTHR13343:SF17">
    <property type="entry name" value="CELLULAR REPRESSOR OF E1A-STIMULATED GENES, ISOFORM A"/>
    <property type="match status" value="1"/>
</dbReference>
<dbReference type="SUPFAM" id="SSF50475">
    <property type="entry name" value="FMN-binding split barrel"/>
    <property type="match status" value="1"/>
</dbReference>
<evidence type="ECO:0000259" key="1">
    <source>
        <dbReference type="Pfam" id="PF13883"/>
    </source>
</evidence>
<dbReference type="Pfam" id="PF13883">
    <property type="entry name" value="CREG_beta-barrel"/>
    <property type="match status" value="1"/>
</dbReference>
<name>A0A328DMH0_9ASTE</name>
<keyword evidence="3" id="KW-1185">Reference proteome</keyword>
<protein>
    <recommendedName>
        <fullName evidence="1">CREG-like beta-barrel domain-containing protein</fullName>
    </recommendedName>
</protein>
<feature type="domain" description="CREG-like beta-barrel" evidence="1">
    <location>
        <begin position="37"/>
        <end position="200"/>
    </location>
</feature>
<dbReference type="Gene3D" id="2.30.110.10">
    <property type="entry name" value="Electron Transport, Fmn-binding Protein, Chain A"/>
    <property type="match status" value="1"/>
</dbReference>
<proteinExistence type="predicted"/>
<evidence type="ECO:0000313" key="2">
    <source>
        <dbReference type="EMBL" id="RAL46867.1"/>
    </source>
</evidence>
<dbReference type="EMBL" id="NQVE01000122">
    <property type="protein sequence ID" value="RAL46867.1"/>
    <property type="molecule type" value="Genomic_DNA"/>
</dbReference>
<dbReference type="Proteomes" id="UP000249390">
    <property type="component" value="Unassembled WGS sequence"/>
</dbReference>
<sequence length="234" mass="25606">MVVERGGAVVIFLIFLSGLVQLEAIRGRHLLPSVPRPPPNDAAAFARWLVSQSSWGVLNTIASDLGGAPFGNVVSYSDGAPGEGRGTPFFYLTTLDPTAKYGLEDQRSSFTISEYPIGTCGDKDPENPTCAKITFTGKFKLLGENSEEAQFAQTALFTKHHEMAGWPEDHNFQILKLEIEAIFLINWYGGPKPLTVDEYLQSQIPSSNQVKMVSSGNLISTSVPKLIPWLDWST</sequence>
<dbReference type="InterPro" id="IPR012349">
    <property type="entry name" value="Split_barrel_FMN-bd"/>
</dbReference>
<dbReference type="AlphaFoldDB" id="A0A328DMH0"/>
<dbReference type="PANTHER" id="PTHR13343">
    <property type="entry name" value="CREG1 PROTEIN"/>
    <property type="match status" value="1"/>
</dbReference>
<dbReference type="InterPro" id="IPR055343">
    <property type="entry name" value="CREG_beta-barrel"/>
</dbReference>
<comment type="caution">
    <text evidence="2">The sequence shown here is derived from an EMBL/GenBank/DDBJ whole genome shotgun (WGS) entry which is preliminary data.</text>
</comment>
<gene>
    <name evidence="2" type="ORF">DM860_005146</name>
</gene>
<accession>A0A328DMH0</accession>
<reference evidence="2 3" key="1">
    <citation type="submission" date="2018-06" db="EMBL/GenBank/DDBJ databases">
        <title>The Genome of Cuscuta australis (Dodder) Provides Insight into the Evolution of Plant Parasitism.</title>
        <authorList>
            <person name="Liu H."/>
        </authorList>
    </citation>
    <scope>NUCLEOTIDE SEQUENCE [LARGE SCALE GENOMIC DNA]</scope>
    <source>
        <strain evidence="3">cv. Yunnan</strain>
        <tissue evidence="2">Vines</tissue>
    </source>
</reference>